<gene>
    <name evidence="3" type="ORF">SKAU_G00132230</name>
</gene>
<feature type="region of interest" description="Disordered" evidence="1">
    <location>
        <begin position="1"/>
        <end position="23"/>
    </location>
</feature>
<dbReference type="PANTHER" id="PTHR33332">
    <property type="entry name" value="REVERSE TRANSCRIPTASE DOMAIN-CONTAINING PROTEIN"/>
    <property type="match status" value="1"/>
</dbReference>
<comment type="caution">
    <text evidence="3">The sequence shown here is derived from an EMBL/GenBank/DDBJ whole genome shotgun (WGS) entry which is preliminary data.</text>
</comment>
<reference evidence="3" key="1">
    <citation type="journal article" date="2023" name="Science">
        <title>Genome structures resolve the early diversification of teleost fishes.</title>
        <authorList>
            <person name="Parey E."/>
            <person name="Louis A."/>
            <person name="Montfort J."/>
            <person name="Bouchez O."/>
            <person name="Roques C."/>
            <person name="Iampietro C."/>
            <person name="Lluch J."/>
            <person name="Castinel A."/>
            <person name="Donnadieu C."/>
            <person name="Desvignes T."/>
            <person name="Floi Bucao C."/>
            <person name="Jouanno E."/>
            <person name="Wen M."/>
            <person name="Mejri S."/>
            <person name="Dirks R."/>
            <person name="Jansen H."/>
            <person name="Henkel C."/>
            <person name="Chen W.J."/>
            <person name="Zahm M."/>
            <person name="Cabau C."/>
            <person name="Klopp C."/>
            <person name="Thompson A.W."/>
            <person name="Robinson-Rechavi M."/>
            <person name="Braasch I."/>
            <person name="Lecointre G."/>
            <person name="Bobe J."/>
            <person name="Postlethwait J.H."/>
            <person name="Berthelot C."/>
            <person name="Roest Crollius H."/>
            <person name="Guiguen Y."/>
        </authorList>
    </citation>
    <scope>NUCLEOTIDE SEQUENCE</scope>
    <source>
        <strain evidence="3">WJC10195</strain>
    </source>
</reference>
<evidence type="ECO:0000256" key="1">
    <source>
        <dbReference type="SAM" id="MobiDB-lite"/>
    </source>
</evidence>
<evidence type="ECO:0000259" key="2">
    <source>
        <dbReference type="PROSITE" id="PS50878"/>
    </source>
</evidence>
<sequence length="553" mass="56268">MPLEVFPAGTTGPGVAGTTGATPPTGTTAPLIFEVFSAGTTGPGLLPSCASGTTGPGLLPPCASGTTGSGLLPPCVSGTTGPGLLPPCASGTTGPGPLPPCASGTTGPGLLPPCASGTTGSGFLPPCVPGTTGSGFLPPCASGTTGPGLLPPCASGTTGPGLLPPCASGTTGPGFLPPCASGTTGPGLLPHCVSGTTGPGLLPPCASGTTGPGFLPPCVPGTTSLVPCPWGTTARLSPPSPWLTDSFRSSRTMLRAAERKWRKSRSPDDLASYHTLLAAFTAATTSAKTSFFQSKIDTCLSNPRKLFSTFSSLLTPPPPPSPSSLSADDFLTHFEEKVAAIRNSFTHPVTPHIPHTEPIATLSSFKTLKDSDVLELVTRQRATTCPLDPIPSAVLQSISAELLPYLSSVINTSLICGHVPAAFKTARVTPLLKKPSLDPADVRNYRPVSLLPFLSKTIERAVLNQLSVFLHQNNLLDPHQTGFRTGHSTETALLAVTEALATARASSLSSVLILLDLSAAFDTVNHKLLISTLAEMGISGTALSWLRRGYLLV</sequence>
<protein>
    <recommendedName>
        <fullName evidence="2">Reverse transcriptase domain-containing protein</fullName>
    </recommendedName>
</protein>
<proteinExistence type="predicted"/>
<accession>A0A9Q1FRM3</accession>
<dbReference type="Proteomes" id="UP001152622">
    <property type="component" value="Chromosome 4"/>
</dbReference>
<feature type="domain" description="Reverse transcriptase" evidence="2">
    <location>
        <begin position="412"/>
        <end position="553"/>
    </location>
</feature>
<dbReference type="Pfam" id="PF00078">
    <property type="entry name" value="RVT_1"/>
    <property type="match status" value="1"/>
</dbReference>
<dbReference type="AlphaFoldDB" id="A0A9Q1FRM3"/>
<evidence type="ECO:0000313" key="3">
    <source>
        <dbReference type="EMBL" id="KAJ8364392.1"/>
    </source>
</evidence>
<organism evidence="3 4">
    <name type="scientific">Synaphobranchus kaupii</name>
    <name type="common">Kaup's arrowtooth eel</name>
    <dbReference type="NCBI Taxonomy" id="118154"/>
    <lineage>
        <taxon>Eukaryota</taxon>
        <taxon>Metazoa</taxon>
        <taxon>Chordata</taxon>
        <taxon>Craniata</taxon>
        <taxon>Vertebrata</taxon>
        <taxon>Euteleostomi</taxon>
        <taxon>Actinopterygii</taxon>
        <taxon>Neopterygii</taxon>
        <taxon>Teleostei</taxon>
        <taxon>Anguilliformes</taxon>
        <taxon>Synaphobranchidae</taxon>
        <taxon>Synaphobranchus</taxon>
    </lineage>
</organism>
<dbReference type="InterPro" id="IPR000477">
    <property type="entry name" value="RT_dom"/>
</dbReference>
<name>A0A9Q1FRM3_SYNKA</name>
<dbReference type="PROSITE" id="PS50878">
    <property type="entry name" value="RT_POL"/>
    <property type="match status" value="1"/>
</dbReference>
<dbReference type="InterPro" id="IPR043502">
    <property type="entry name" value="DNA/RNA_pol_sf"/>
</dbReference>
<dbReference type="OrthoDB" id="9966698at2759"/>
<evidence type="ECO:0000313" key="4">
    <source>
        <dbReference type="Proteomes" id="UP001152622"/>
    </source>
</evidence>
<keyword evidence="4" id="KW-1185">Reference proteome</keyword>
<dbReference type="SUPFAM" id="SSF56672">
    <property type="entry name" value="DNA/RNA polymerases"/>
    <property type="match status" value="1"/>
</dbReference>
<dbReference type="EMBL" id="JAINUF010000004">
    <property type="protein sequence ID" value="KAJ8364392.1"/>
    <property type="molecule type" value="Genomic_DNA"/>
</dbReference>